<reference evidence="14 15" key="1">
    <citation type="submission" date="2016-02" db="EMBL/GenBank/DDBJ databases">
        <authorList>
            <person name="Wen L."/>
            <person name="He K."/>
            <person name="Yang H."/>
        </authorList>
    </citation>
    <scope>NUCLEOTIDE SEQUENCE [LARGE SCALE GENOMIC DNA]</scope>
    <source>
        <strain evidence="14 15">CV41</strain>
    </source>
</reference>
<protein>
    <recommendedName>
        <fullName evidence="13">TonB-dependent receptor plug domain-containing protein</fullName>
    </recommendedName>
</protein>
<feature type="chain" id="PRO_5007299240" description="TonB-dependent receptor plug domain-containing protein" evidence="12">
    <location>
        <begin position="27"/>
        <end position="768"/>
    </location>
</feature>
<organism evidence="14 15">
    <name type="scientific">Cephaloticoccus capnophilus</name>
    <dbReference type="NCBI Taxonomy" id="1548208"/>
    <lineage>
        <taxon>Bacteria</taxon>
        <taxon>Pseudomonadati</taxon>
        <taxon>Verrucomicrobiota</taxon>
        <taxon>Opitutia</taxon>
        <taxon>Opitutales</taxon>
        <taxon>Opitutaceae</taxon>
        <taxon>Cephaloticoccus</taxon>
    </lineage>
</organism>
<dbReference type="PANTHER" id="PTHR32552">
    <property type="entry name" value="FERRICHROME IRON RECEPTOR-RELATED"/>
    <property type="match status" value="1"/>
</dbReference>
<comment type="similarity">
    <text evidence="11">Belongs to the TonB-dependent receptor family.</text>
</comment>
<keyword evidence="2 11" id="KW-0813">Transport</keyword>
<dbReference type="EMBL" id="LSZP01000047">
    <property type="protein sequence ID" value="KXU34855.1"/>
    <property type="molecule type" value="Genomic_DNA"/>
</dbReference>
<evidence type="ECO:0000259" key="13">
    <source>
        <dbReference type="Pfam" id="PF07715"/>
    </source>
</evidence>
<evidence type="ECO:0000256" key="3">
    <source>
        <dbReference type="ARBA" id="ARBA00022452"/>
    </source>
</evidence>
<keyword evidence="9 11" id="KW-0472">Membrane</keyword>
<proteinExistence type="inferred from homology"/>
<name>A0A139SJX1_9BACT</name>
<evidence type="ECO:0000256" key="5">
    <source>
        <dbReference type="ARBA" id="ARBA00022692"/>
    </source>
</evidence>
<dbReference type="Gene3D" id="2.170.130.10">
    <property type="entry name" value="TonB-dependent receptor, plug domain"/>
    <property type="match status" value="1"/>
</dbReference>
<dbReference type="RefSeq" id="WP_068712505.1">
    <property type="nucleotide sequence ID" value="NZ_LSZP01000047.1"/>
</dbReference>
<comment type="subcellular location">
    <subcellularLocation>
        <location evidence="1 11">Cell outer membrane</location>
        <topology evidence="1 11">Multi-pass membrane protein</topology>
    </subcellularLocation>
</comment>
<dbReference type="InterPro" id="IPR036942">
    <property type="entry name" value="Beta-barrel_TonB_sf"/>
</dbReference>
<dbReference type="SUPFAM" id="SSF56935">
    <property type="entry name" value="Porins"/>
    <property type="match status" value="1"/>
</dbReference>
<evidence type="ECO:0000313" key="14">
    <source>
        <dbReference type="EMBL" id="KXU34855.1"/>
    </source>
</evidence>
<feature type="signal peptide" evidence="12">
    <location>
        <begin position="1"/>
        <end position="26"/>
    </location>
</feature>
<dbReference type="Gene3D" id="2.40.170.20">
    <property type="entry name" value="TonB-dependent receptor, beta-barrel domain"/>
    <property type="match status" value="1"/>
</dbReference>
<evidence type="ECO:0000256" key="8">
    <source>
        <dbReference type="ARBA" id="ARBA00023065"/>
    </source>
</evidence>
<sequence>MKSPQLLPVALGLCAFVCCIAPELVAQSSPYSTDQAQQTDDETVVLPAFSVAGDTVDRYRAADAVSSARVRTQLIETPSSITVLPRDLIEDIAPTRVYDATKYIAGVQDGRGNSYQDRITLRGFELSGRTVNSFADTGNHNFDEALIERIEVSKGPNAILSPGGPPGGTVNIVTKAPEFRAKHSLTALVGDFDAQKVTLDTTAPLPGSDRFAYRLIAAYQDTERYLSSTAKLRNKVIAPQLAWRISPTSELVVRYDWFETRTFREQLMIVDPEVVQRGQTPSPAPGFNWRGTNGTPPWSGLSYQKHSLSLEFSTSFNQYLSMRLAGRFQRTGEGSDQAHITTPSASNRYNPYTGILTPNQTWALADPSLAHDANLNPYVATNSPYYDPTAIQLQVSRGLYARGDTYSIQNDWVLSFDTPYAKLQTVAGFAGSDSESVSRGVNGTIAPLNLFDIASHDSTPTWDTALSTDNENEATNWQAYLNQRVTFWEDRIALTGGALHYDTQSKSRNKVRGTSGGLDASKDMFLGSALVRVTPNASLYYSYSTNAAPATFNSQPLWREGKQHEWGAKMEFFERRLGVNFAYFEITQTNFVVANPAYYAGDLNQPTDLLSDYSNHGAELEVMGALTRNLSVMASVTNLKMRDARGRNVRAVADHLAAAMLNYRLQDGALKGLSFTLGANYASERAGDIPVPDFTPLGVVTQTSFFVPSHTRWSAGASYQWSRYTLRLMVDNLTDKKNYFSGAGARFSQPGLASADGRNIRGTITVRF</sequence>
<keyword evidence="6 12" id="KW-0732">Signal</keyword>
<keyword evidence="8" id="KW-0406">Ion transport</keyword>
<keyword evidence="3 11" id="KW-1134">Transmembrane beta strand</keyword>
<dbReference type="GO" id="GO:0015344">
    <property type="term" value="F:siderophore uptake transmembrane transporter activity"/>
    <property type="evidence" value="ECO:0007669"/>
    <property type="project" value="TreeGrafter"/>
</dbReference>
<dbReference type="Pfam" id="PF07715">
    <property type="entry name" value="Plug"/>
    <property type="match status" value="1"/>
</dbReference>
<keyword evidence="5 11" id="KW-0812">Transmembrane</keyword>
<dbReference type="Proteomes" id="UP000071392">
    <property type="component" value="Unassembled WGS sequence"/>
</dbReference>
<dbReference type="PROSITE" id="PS52016">
    <property type="entry name" value="TONB_DEPENDENT_REC_3"/>
    <property type="match status" value="1"/>
</dbReference>
<keyword evidence="4" id="KW-0410">Iron transport</keyword>
<keyword evidence="10 11" id="KW-0998">Cell outer membrane</keyword>
<evidence type="ECO:0000256" key="1">
    <source>
        <dbReference type="ARBA" id="ARBA00004571"/>
    </source>
</evidence>
<dbReference type="AlphaFoldDB" id="A0A139SJX1"/>
<dbReference type="OrthoDB" id="176181at2"/>
<evidence type="ECO:0000256" key="4">
    <source>
        <dbReference type="ARBA" id="ARBA00022496"/>
    </source>
</evidence>
<dbReference type="PANTHER" id="PTHR32552:SF68">
    <property type="entry name" value="FERRICHROME OUTER MEMBRANE TRANSPORTER_PHAGE RECEPTOR"/>
    <property type="match status" value="1"/>
</dbReference>
<dbReference type="InterPro" id="IPR012910">
    <property type="entry name" value="Plug_dom"/>
</dbReference>
<feature type="domain" description="TonB-dependent receptor plug" evidence="13">
    <location>
        <begin position="74"/>
        <end position="169"/>
    </location>
</feature>
<evidence type="ECO:0000256" key="2">
    <source>
        <dbReference type="ARBA" id="ARBA00022448"/>
    </source>
</evidence>
<evidence type="ECO:0000256" key="9">
    <source>
        <dbReference type="ARBA" id="ARBA00023136"/>
    </source>
</evidence>
<dbReference type="InterPro" id="IPR037066">
    <property type="entry name" value="Plug_dom_sf"/>
</dbReference>
<accession>A0A139SJX1</accession>
<dbReference type="GO" id="GO:0009279">
    <property type="term" value="C:cell outer membrane"/>
    <property type="evidence" value="ECO:0007669"/>
    <property type="project" value="UniProtKB-SubCell"/>
</dbReference>
<dbReference type="InterPro" id="IPR039426">
    <property type="entry name" value="TonB-dep_rcpt-like"/>
</dbReference>
<gene>
    <name evidence="14" type="ORF">AXK12_06335</name>
</gene>
<evidence type="ECO:0000256" key="11">
    <source>
        <dbReference type="PROSITE-ProRule" id="PRU01360"/>
    </source>
</evidence>
<dbReference type="STRING" id="1548208.AXK12_06335"/>
<evidence type="ECO:0000256" key="7">
    <source>
        <dbReference type="ARBA" id="ARBA00023004"/>
    </source>
</evidence>
<keyword evidence="15" id="KW-1185">Reference proteome</keyword>
<evidence type="ECO:0000256" key="12">
    <source>
        <dbReference type="SAM" id="SignalP"/>
    </source>
</evidence>
<comment type="caution">
    <text evidence="14">The sequence shown here is derived from an EMBL/GenBank/DDBJ whole genome shotgun (WGS) entry which is preliminary data.</text>
</comment>
<evidence type="ECO:0000313" key="15">
    <source>
        <dbReference type="Proteomes" id="UP000071392"/>
    </source>
</evidence>
<evidence type="ECO:0000256" key="10">
    <source>
        <dbReference type="ARBA" id="ARBA00023237"/>
    </source>
</evidence>
<keyword evidence="7" id="KW-0408">Iron</keyword>
<evidence type="ECO:0000256" key="6">
    <source>
        <dbReference type="ARBA" id="ARBA00022729"/>
    </source>
</evidence>